<dbReference type="PANTHER" id="PTHR47331:SF1">
    <property type="entry name" value="GAG-LIKE PROTEIN"/>
    <property type="match status" value="1"/>
</dbReference>
<name>A0A4C1WES7_EUMVA</name>
<feature type="region of interest" description="Disordered" evidence="1">
    <location>
        <begin position="35"/>
        <end position="54"/>
    </location>
</feature>
<dbReference type="OrthoDB" id="5984724at2759"/>
<dbReference type="STRING" id="151549.A0A4C1WES7"/>
<dbReference type="SUPFAM" id="SSF53098">
    <property type="entry name" value="Ribonuclease H-like"/>
    <property type="match status" value="1"/>
</dbReference>
<dbReference type="InterPro" id="IPR012337">
    <property type="entry name" value="RNaseH-like_sf"/>
</dbReference>
<reference evidence="2 3" key="1">
    <citation type="journal article" date="2019" name="Commun. Biol.">
        <title>The bagworm genome reveals a unique fibroin gene that provides high tensile strength.</title>
        <authorList>
            <person name="Kono N."/>
            <person name="Nakamura H."/>
            <person name="Ohtoshi R."/>
            <person name="Tomita M."/>
            <person name="Numata K."/>
            <person name="Arakawa K."/>
        </authorList>
    </citation>
    <scope>NUCLEOTIDE SEQUENCE [LARGE SCALE GENOMIC DNA]</scope>
</reference>
<dbReference type="Gene3D" id="3.30.420.10">
    <property type="entry name" value="Ribonuclease H-like superfamily/Ribonuclease H"/>
    <property type="match status" value="1"/>
</dbReference>
<gene>
    <name evidence="2" type="ORF">EVAR_103039_1</name>
</gene>
<keyword evidence="3" id="KW-1185">Reference proteome</keyword>
<dbReference type="InterPro" id="IPR036397">
    <property type="entry name" value="RNaseH_sf"/>
</dbReference>
<feature type="region of interest" description="Disordered" evidence="1">
    <location>
        <begin position="1"/>
        <end position="23"/>
    </location>
</feature>
<evidence type="ECO:0000313" key="3">
    <source>
        <dbReference type="Proteomes" id="UP000299102"/>
    </source>
</evidence>
<dbReference type="PANTHER" id="PTHR47331">
    <property type="entry name" value="PHD-TYPE DOMAIN-CONTAINING PROTEIN"/>
    <property type="match status" value="1"/>
</dbReference>
<evidence type="ECO:0000256" key="1">
    <source>
        <dbReference type="SAM" id="MobiDB-lite"/>
    </source>
</evidence>
<dbReference type="Proteomes" id="UP000299102">
    <property type="component" value="Unassembled WGS sequence"/>
</dbReference>
<comment type="caution">
    <text evidence="2">The sequence shown here is derived from an EMBL/GenBank/DDBJ whole genome shotgun (WGS) entry which is preliminary data.</text>
</comment>
<protein>
    <recommendedName>
        <fullName evidence="4">Integrase catalytic domain-containing protein</fullName>
    </recommendedName>
</protein>
<dbReference type="GO" id="GO:0003676">
    <property type="term" value="F:nucleic acid binding"/>
    <property type="evidence" value="ECO:0007669"/>
    <property type="project" value="InterPro"/>
</dbReference>
<proteinExistence type="predicted"/>
<dbReference type="AlphaFoldDB" id="A0A4C1WES7"/>
<evidence type="ECO:0000313" key="2">
    <source>
        <dbReference type="EMBL" id="GBP48674.1"/>
    </source>
</evidence>
<sequence length="631" mass="71289">MKLDVPLIQPSNVTDSPASPDPALIQDKVKIGTSARDKAANAKATGVKSVAPPKAKPPFDSIKITVPSIQDHRNLTRLLINDKIPFHNHPLDEERKIKVVIRAAYVFVRFRSSSSPSVRASYSRTVHIHVKRTLDRATWSDRAAADTASDERSRPPTAILLGTTLMDTIDNYGNIHTLRVLVDSASQKGLITAACCKTLNLQLHPPRSKVVAGVGHLTNPVEGSDLFEDILRPNIVSRFPGELVAIETLLGYVILGEAPTIVKPAISEIHTFCTYDYDSLNDCLNRFFELEDVPEAPLLTFDESECETIYCETTRRNKSGCYSVARPFKSDVSALGNRARAAQRRYYSSERKLLVNSSIKREHDNVYYQYLDKGYLVSLTKEFKNDPSSQYVIPHHAVYRSDKFTKLRVVLDANYAGPLHILPYRRRDVRSTKSYICLFICLVTKAVHIELASDLITDFFLSAFKRFLSRRGPVGVLYSDCGTNFVGAKSYLDNLYKLLSLEEYNNRFANELRDKRIEWKLNPPSAPHFGGMCGSNVRYIKIHLLRVVGSQLLTYEEMIVVLVQIEAILKSRPLSAMSCDPSEPLALTPAHFLTLTPLTFLPARDFSHQNINLLQRKRIIDHFVQSLWRRW</sequence>
<evidence type="ECO:0008006" key="4">
    <source>
        <dbReference type="Google" id="ProtNLM"/>
    </source>
</evidence>
<organism evidence="2 3">
    <name type="scientific">Eumeta variegata</name>
    <name type="common">Bagworm moth</name>
    <name type="synonym">Eumeta japonica</name>
    <dbReference type="NCBI Taxonomy" id="151549"/>
    <lineage>
        <taxon>Eukaryota</taxon>
        <taxon>Metazoa</taxon>
        <taxon>Ecdysozoa</taxon>
        <taxon>Arthropoda</taxon>
        <taxon>Hexapoda</taxon>
        <taxon>Insecta</taxon>
        <taxon>Pterygota</taxon>
        <taxon>Neoptera</taxon>
        <taxon>Endopterygota</taxon>
        <taxon>Lepidoptera</taxon>
        <taxon>Glossata</taxon>
        <taxon>Ditrysia</taxon>
        <taxon>Tineoidea</taxon>
        <taxon>Psychidae</taxon>
        <taxon>Oiketicinae</taxon>
        <taxon>Eumeta</taxon>
    </lineage>
</organism>
<accession>A0A4C1WES7</accession>
<dbReference type="EMBL" id="BGZK01000528">
    <property type="protein sequence ID" value="GBP48674.1"/>
    <property type="molecule type" value="Genomic_DNA"/>
</dbReference>